<reference evidence="2 3" key="1">
    <citation type="submission" date="2024-03" db="EMBL/GenBank/DDBJ databases">
        <title>Novel Streptomyces species of biotechnological and ecological value are a feature of Machair soil.</title>
        <authorList>
            <person name="Prole J.R."/>
            <person name="Goodfellow M."/>
            <person name="Allenby N."/>
            <person name="Ward A.C."/>
        </authorList>
    </citation>
    <scope>NUCLEOTIDE SEQUENCE [LARGE SCALE GENOMIC DNA]</scope>
    <source>
        <strain evidence="2 3">MS1.AVA.1</strain>
    </source>
</reference>
<evidence type="ECO:0000256" key="1">
    <source>
        <dbReference type="SAM" id="MobiDB-lite"/>
    </source>
</evidence>
<name>A0ABU8USG1_9ACTN</name>
<feature type="region of interest" description="Disordered" evidence="1">
    <location>
        <begin position="67"/>
        <end position="143"/>
    </location>
</feature>
<dbReference type="Proteomes" id="UP001376459">
    <property type="component" value="Unassembled WGS sequence"/>
</dbReference>
<gene>
    <name evidence="2" type="ORF">WKI71_33815</name>
</gene>
<accession>A0ABU8USG1</accession>
<organism evidence="2 3">
    <name type="scientific">Streptomyces machairae</name>
    <dbReference type="NCBI Taxonomy" id="3134109"/>
    <lineage>
        <taxon>Bacteria</taxon>
        <taxon>Bacillati</taxon>
        <taxon>Actinomycetota</taxon>
        <taxon>Actinomycetes</taxon>
        <taxon>Kitasatosporales</taxon>
        <taxon>Streptomycetaceae</taxon>
        <taxon>Streptomyces</taxon>
    </lineage>
</organism>
<dbReference type="EMBL" id="JBBKAK010000001">
    <property type="protein sequence ID" value="MEJ8671542.1"/>
    <property type="molecule type" value="Genomic_DNA"/>
</dbReference>
<evidence type="ECO:0000313" key="3">
    <source>
        <dbReference type="Proteomes" id="UP001376459"/>
    </source>
</evidence>
<keyword evidence="3" id="KW-1185">Reference proteome</keyword>
<proteinExistence type="predicted"/>
<sequence length="143" mass="14874">MRRGLSGGGACSRYDGSDPISILAAVLLALQFFAPGAAFAHAYTASQAEAKAQPGIKLSGKALRDETLTSRHCVPSGDGDPTGPLRTRDHPRFADSGPQAPDRPLLARDSASAHQPAEAGAAHERTSRSSTSHTPAGLQIFRC</sequence>
<protein>
    <submittedName>
        <fullName evidence="2">Uncharacterized protein</fullName>
    </submittedName>
</protein>
<evidence type="ECO:0000313" key="2">
    <source>
        <dbReference type="EMBL" id="MEJ8671542.1"/>
    </source>
</evidence>
<comment type="caution">
    <text evidence="2">The sequence shown here is derived from an EMBL/GenBank/DDBJ whole genome shotgun (WGS) entry which is preliminary data.</text>
</comment>